<organism evidence="1 2">
    <name type="scientific">Rhizopus delemar</name>
    <dbReference type="NCBI Taxonomy" id="936053"/>
    <lineage>
        <taxon>Eukaryota</taxon>
        <taxon>Fungi</taxon>
        <taxon>Fungi incertae sedis</taxon>
        <taxon>Mucoromycota</taxon>
        <taxon>Mucoromycotina</taxon>
        <taxon>Mucoromycetes</taxon>
        <taxon>Mucorales</taxon>
        <taxon>Mucorineae</taxon>
        <taxon>Rhizopodaceae</taxon>
        <taxon>Rhizopus</taxon>
    </lineage>
</organism>
<dbReference type="AlphaFoldDB" id="A0A9P6XRE3"/>
<dbReference type="Proteomes" id="UP000740926">
    <property type="component" value="Unassembled WGS sequence"/>
</dbReference>
<proteinExistence type="predicted"/>
<reference evidence="1 2" key="1">
    <citation type="journal article" date="2020" name="Microb. Genom.">
        <title>Genetic diversity of clinical and environmental Mucorales isolates obtained from an investigation of mucormycosis cases among solid organ transplant recipients.</title>
        <authorList>
            <person name="Nguyen M.H."/>
            <person name="Kaul D."/>
            <person name="Muto C."/>
            <person name="Cheng S.J."/>
            <person name="Richter R.A."/>
            <person name="Bruno V.M."/>
            <person name="Liu G."/>
            <person name="Beyhan S."/>
            <person name="Sundermann A.J."/>
            <person name="Mounaud S."/>
            <person name="Pasculle A.W."/>
            <person name="Nierman W.C."/>
            <person name="Driscoll E."/>
            <person name="Cumbie R."/>
            <person name="Clancy C.J."/>
            <person name="Dupont C.L."/>
        </authorList>
    </citation>
    <scope>NUCLEOTIDE SEQUENCE [LARGE SCALE GENOMIC DNA]</scope>
    <source>
        <strain evidence="1 2">GL24</strain>
    </source>
</reference>
<name>A0A9P6XRE3_9FUNG</name>
<sequence length="78" mass="8775">MQFVAFIPLRNNSENAAFTTFCMECSAPWKEDAALRNRPAQYFHLQVMGIASERHTRFRSNASGHARLAGDIPDSITC</sequence>
<dbReference type="EMBL" id="JAANIU010012044">
    <property type="protein sequence ID" value="KAG1530672.1"/>
    <property type="molecule type" value="Genomic_DNA"/>
</dbReference>
<protein>
    <submittedName>
        <fullName evidence="1">Uncharacterized protein</fullName>
    </submittedName>
</protein>
<comment type="caution">
    <text evidence="1">The sequence shown here is derived from an EMBL/GenBank/DDBJ whole genome shotgun (WGS) entry which is preliminary data.</text>
</comment>
<evidence type="ECO:0000313" key="2">
    <source>
        <dbReference type="Proteomes" id="UP000740926"/>
    </source>
</evidence>
<accession>A0A9P6XRE3</accession>
<gene>
    <name evidence="1" type="ORF">G6F50_017158</name>
</gene>
<evidence type="ECO:0000313" key="1">
    <source>
        <dbReference type="EMBL" id="KAG1530672.1"/>
    </source>
</evidence>
<keyword evidence="2" id="KW-1185">Reference proteome</keyword>